<keyword evidence="6" id="KW-0333">Golgi apparatus</keyword>
<protein>
    <recommendedName>
        <fullName evidence="12">Snare complex subunit protein</fullName>
    </recommendedName>
</protein>
<sequence>MSEAYERERQNNSRLDDLAGKVSALRGITIDIYDNARDQTVIDSSTNAFSNFSNSLQGSAGRLTRMAQQGNKVAILKLAGILIAIVLVLYWIGGWVFGGSKAA</sequence>
<proteinExistence type="predicted"/>
<evidence type="ECO:0000313" key="11">
    <source>
        <dbReference type="Proteomes" id="UP000027730"/>
    </source>
</evidence>
<dbReference type="GO" id="GO:0000139">
    <property type="term" value="C:Golgi membrane"/>
    <property type="evidence" value="ECO:0007669"/>
    <property type="project" value="UniProtKB-SubCell"/>
</dbReference>
<evidence type="ECO:0000256" key="1">
    <source>
        <dbReference type="ARBA" id="ARBA00004394"/>
    </source>
</evidence>
<dbReference type="HOGENOM" id="CLU_150783_2_1_1"/>
<dbReference type="STRING" id="1043004.A0A074XIR1"/>
<evidence type="ECO:0000256" key="4">
    <source>
        <dbReference type="ARBA" id="ARBA00022927"/>
    </source>
</evidence>
<keyword evidence="7 9" id="KW-0472">Membrane</keyword>
<keyword evidence="5 9" id="KW-1133">Transmembrane helix</keyword>
<keyword evidence="11" id="KW-1185">Reference proteome</keyword>
<keyword evidence="2" id="KW-0813">Transport</keyword>
<name>A0A074XIR1_9PEZI</name>
<evidence type="ECO:0000256" key="2">
    <source>
        <dbReference type="ARBA" id="ARBA00022448"/>
    </source>
</evidence>
<comment type="subcellular location">
    <subcellularLocation>
        <location evidence="8">Endomembrane system</location>
        <topology evidence="8">Single-pass type IV membrane protein</topology>
    </subcellularLocation>
    <subcellularLocation>
        <location evidence="1">Golgi apparatus membrane</location>
    </subcellularLocation>
</comment>
<dbReference type="GeneID" id="25416695"/>
<evidence type="ECO:0000256" key="7">
    <source>
        <dbReference type="ARBA" id="ARBA00023136"/>
    </source>
</evidence>
<dbReference type="RefSeq" id="XP_013428801.1">
    <property type="nucleotide sequence ID" value="XM_013573347.1"/>
</dbReference>
<dbReference type="OrthoDB" id="3063237at2759"/>
<dbReference type="PANTHER" id="PTHR12791">
    <property type="entry name" value="GOLGI SNARE BET1-RELATED"/>
    <property type="match status" value="1"/>
</dbReference>
<organism evidence="10 11">
    <name type="scientific">Aureobasidium namibiae CBS 147.97</name>
    <dbReference type="NCBI Taxonomy" id="1043004"/>
    <lineage>
        <taxon>Eukaryota</taxon>
        <taxon>Fungi</taxon>
        <taxon>Dikarya</taxon>
        <taxon>Ascomycota</taxon>
        <taxon>Pezizomycotina</taxon>
        <taxon>Dothideomycetes</taxon>
        <taxon>Dothideomycetidae</taxon>
        <taxon>Dothideales</taxon>
        <taxon>Saccotheciaceae</taxon>
        <taxon>Aureobasidium</taxon>
    </lineage>
</organism>
<evidence type="ECO:0000256" key="3">
    <source>
        <dbReference type="ARBA" id="ARBA00022692"/>
    </source>
</evidence>
<reference evidence="10 11" key="1">
    <citation type="journal article" date="2014" name="BMC Genomics">
        <title>Genome sequencing of four Aureobasidium pullulans varieties: biotechnological potential, stress tolerance, and description of new species.</title>
        <authorList>
            <person name="Gostin Ar C."/>
            <person name="Ohm R.A."/>
            <person name="Kogej T."/>
            <person name="Sonjak S."/>
            <person name="Turk M."/>
            <person name="Zajc J."/>
            <person name="Zalar P."/>
            <person name="Grube M."/>
            <person name="Sun H."/>
            <person name="Han J."/>
            <person name="Sharma A."/>
            <person name="Chiniquy J."/>
            <person name="Ngan C.Y."/>
            <person name="Lipzen A."/>
            <person name="Barry K."/>
            <person name="Grigoriev I.V."/>
            <person name="Gunde-Cimerman N."/>
        </authorList>
    </citation>
    <scope>NUCLEOTIDE SEQUENCE [LARGE SCALE GENOMIC DNA]</scope>
    <source>
        <strain evidence="10 11">CBS 147.97</strain>
    </source>
</reference>
<feature type="transmembrane region" description="Helical" evidence="9">
    <location>
        <begin position="75"/>
        <end position="97"/>
    </location>
</feature>
<keyword evidence="3 9" id="KW-0812">Transmembrane</keyword>
<dbReference type="AlphaFoldDB" id="A0A074XIR1"/>
<evidence type="ECO:0000313" key="10">
    <source>
        <dbReference type="EMBL" id="KEQ74446.1"/>
    </source>
</evidence>
<evidence type="ECO:0008006" key="12">
    <source>
        <dbReference type="Google" id="ProtNLM"/>
    </source>
</evidence>
<dbReference type="Proteomes" id="UP000027730">
    <property type="component" value="Unassembled WGS sequence"/>
</dbReference>
<evidence type="ECO:0000256" key="9">
    <source>
        <dbReference type="SAM" id="Phobius"/>
    </source>
</evidence>
<dbReference type="EMBL" id="KL584707">
    <property type="protein sequence ID" value="KEQ74446.1"/>
    <property type="molecule type" value="Genomic_DNA"/>
</dbReference>
<dbReference type="SUPFAM" id="SSF58038">
    <property type="entry name" value="SNARE fusion complex"/>
    <property type="match status" value="1"/>
</dbReference>
<dbReference type="CDD" id="cd15853">
    <property type="entry name" value="SNARE_Bet1"/>
    <property type="match status" value="1"/>
</dbReference>
<evidence type="ECO:0000256" key="6">
    <source>
        <dbReference type="ARBA" id="ARBA00023034"/>
    </source>
</evidence>
<accession>A0A074XIR1</accession>
<keyword evidence="4" id="KW-0653">Protein transport</keyword>
<dbReference type="GO" id="GO:0015031">
    <property type="term" value="P:protein transport"/>
    <property type="evidence" value="ECO:0007669"/>
    <property type="project" value="UniProtKB-KW"/>
</dbReference>
<evidence type="ECO:0000256" key="5">
    <source>
        <dbReference type="ARBA" id="ARBA00022989"/>
    </source>
</evidence>
<evidence type="ECO:0000256" key="8">
    <source>
        <dbReference type="ARBA" id="ARBA00046280"/>
    </source>
</evidence>
<gene>
    <name evidence="10" type="ORF">M436DRAFT_80875</name>
</gene>
<dbReference type="InterPro" id="IPR039899">
    <property type="entry name" value="BET1_SNARE"/>
</dbReference>